<accession>A0A4Y2EV24</accession>
<proteinExistence type="predicted"/>
<evidence type="ECO:0000313" key="2">
    <source>
        <dbReference type="Proteomes" id="UP000499080"/>
    </source>
</evidence>
<keyword evidence="2" id="KW-1185">Reference proteome</keyword>
<comment type="caution">
    <text evidence="1">The sequence shown here is derived from an EMBL/GenBank/DDBJ whole genome shotgun (WGS) entry which is preliminary data.</text>
</comment>
<gene>
    <name evidence="1" type="ORF">AVEN_127369_1</name>
</gene>
<protein>
    <submittedName>
        <fullName evidence="1">Uncharacterized protein</fullName>
    </submittedName>
</protein>
<dbReference type="EMBL" id="BGPR01000697">
    <property type="protein sequence ID" value="GBM32028.1"/>
    <property type="molecule type" value="Genomic_DNA"/>
</dbReference>
<dbReference type="AlphaFoldDB" id="A0A4Y2EV24"/>
<dbReference type="Proteomes" id="UP000499080">
    <property type="component" value="Unassembled WGS sequence"/>
</dbReference>
<sequence length="101" mass="11361">MSLIHTDSQVAVKSDLDLFLTPPPQTAIGKGQWLEYQPIANIRDENPIEFCISGSGEDYIDLSATQVRVKVKVLKDNEKLCETEKVAPVKLLLHSFFSNWT</sequence>
<reference evidence="1 2" key="1">
    <citation type="journal article" date="2019" name="Sci. Rep.">
        <title>Orb-weaving spider Araneus ventricosus genome elucidates the spidroin gene catalogue.</title>
        <authorList>
            <person name="Kono N."/>
            <person name="Nakamura H."/>
            <person name="Ohtoshi R."/>
            <person name="Moran D.A.P."/>
            <person name="Shinohara A."/>
            <person name="Yoshida Y."/>
            <person name="Fujiwara M."/>
            <person name="Mori M."/>
            <person name="Tomita M."/>
            <person name="Arakawa K."/>
        </authorList>
    </citation>
    <scope>NUCLEOTIDE SEQUENCE [LARGE SCALE GENOMIC DNA]</scope>
</reference>
<organism evidence="1 2">
    <name type="scientific">Araneus ventricosus</name>
    <name type="common">Orbweaver spider</name>
    <name type="synonym">Epeira ventricosa</name>
    <dbReference type="NCBI Taxonomy" id="182803"/>
    <lineage>
        <taxon>Eukaryota</taxon>
        <taxon>Metazoa</taxon>
        <taxon>Ecdysozoa</taxon>
        <taxon>Arthropoda</taxon>
        <taxon>Chelicerata</taxon>
        <taxon>Arachnida</taxon>
        <taxon>Araneae</taxon>
        <taxon>Araneomorphae</taxon>
        <taxon>Entelegynae</taxon>
        <taxon>Araneoidea</taxon>
        <taxon>Araneidae</taxon>
        <taxon>Araneus</taxon>
    </lineage>
</organism>
<name>A0A4Y2EV24_ARAVE</name>
<dbReference type="OrthoDB" id="5979489at2759"/>
<evidence type="ECO:0000313" key="1">
    <source>
        <dbReference type="EMBL" id="GBM32028.1"/>
    </source>
</evidence>